<evidence type="ECO:0000313" key="10">
    <source>
        <dbReference type="RefSeq" id="XP_022816991.1"/>
    </source>
</evidence>
<evidence type="ECO:0000313" key="9">
    <source>
        <dbReference type="Proteomes" id="UP000301870"/>
    </source>
</evidence>
<sequence length="395" mass="43914">MAESATENLINIEEAVKETVKNATDKPPTSIEGIAIAYLSLVIMAVLPIFFGAFRSVKYLKEQKESGERHETMSNKDALMFPLIASAALFGLYIFFQFFSKEYINLLLTGYFFFLGVLALSHLLSPIISFMVPACIPNVSYHIHFTRGEDDTRSDIVNYKFTSYDIICIFISLAMGGWYILKKHWIANNLFGIAFAVNGVELLHLNNVVTGCILLCGLFIYDIFWVFGTNVMVTVAKSFEAPIKPTAGQGHWIANNLFGIAFAVNGVELLHLNNVVTGCILLCGLFIYDIFWVFGTNVMVTVAKSFEAPIKRKSTHFHRGWATFTAYVVGLLATILVMHVFKHAQPALLYLVPACLATPLCLALLRGDINALFNYEDQPAIIPAGEDTSKSKKTE</sequence>
<feature type="transmembrane region" description="Helical" evidence="8">
    <location>
        <begin position="321"/>
        <end position="341"/>
    </location>
</feature>
<keyword evidence="3 8" id="KW-0812">Transmembrane</keyword>
<dbReference type="GO" id="GO:0042500">
    <property type="term" value="F:aspartic endopeptidase activity, intramembrane cleaving"/>
    <property type="evidence" value="ECO:0007669"/>
    <property type="project" value="InterPro"/>
</dbReference>
<dbReference type="Pfam" id="PF04258">
    <property type="entry name" value="Peptidase_A22B"/>
    <property type="match status" value="3"/>
</dbReference>
<evidence type="ECO:0000256" key="4">
    <source>
        <dbReference type="ARBA" id="ARBA00022801"/>
    </source>
</evidence>
<name>A0A9J7DRW5_SPOLT</name>
<dbReference type="SMART" id="SM00730">
    <property type="entry name" value="PSN"/>
    <property type="match status" value="1"/>
</dbReference>
<evidence type="ECO:0000256" key="1">
    <source>
        <dbReference type="ARBA" id="ARBA00004477"/>
    </source>
</evidence>
<dbReference type="Proteomes" id="UP000301870">
    <property type="component" value="Chromosome 1"/>
</dbReference>
<feature type="transmembrane region" description="Helical" evidence="8">
    <location>
        <begin position="347"/>
        <end position="365"/>
    </location>
</feature>
<evidence type="ECO:0000256" key="6">
    <source>
        <dbReference type="ARBA" id="ARBA00022989"/>
    </source>
</evidence>
<feature type="transmembrane region" description="Helical" evidence="8">
    <location>
        <begin position="111"/>
        <end position="136"/>
    </location>
</feature>
<feature type="transmembrane region" description="Helical" evidence="8">
    <location>
        <begin position="78"/>
        <end position="99"/>
    </location>
</feature>
<evidence type="ECO:0000256" key="2">
    <source>
        <dbReference type="ARBA" id="ARBA00006859"/>
    </source>
</evidence>
<dbReference type="GO" id="GO:0098554">
    <property type="term" value="C:cytoplasmic side of endoplasmic reticulum membrane"/>
    <property type="evidence" value="ECO:0007669"/>
    <property type="project" value="TreeGrafter"/>
</dbReference>
<dbReference type="OrthoDB" id="29661at2759"/>
<dbReference type="GO" id="GO:0098553">
    <property type="term" value="C:lumenal side of endoplasmic reticulum membrane"/>
    <property type="evidence" value="ECO:0007669"/>
    <property type="project" value="TreeGrafter"/>
</dbReference>
<keyword evidence="6 8" id="KW-1133">Transmembrane helix</keyword>
<dbReference type="GO" id="GO:0006465">
    <property type="term" value="P:signal peptide processing"/>
    <property type="evidence" value="ECO:0007669"/>
    <property type="project" value="TreeGrafter"/>
</dbReference>
<dbReference type="KEGG" id="sliu:111349894"/>
<feature type="transmembrane region" description="Helical" evidence="8">
    <location>
        <begin position="275"/>
        <end position="300"/>
    </location>
</feature>
<dbReference type="GeneID" id="111349894"/>
<reference evidence="10" key="1">
    <citation type="submission" date="2025-08" db="UniProtKB">
        <authorList>
            <consortium name="RefSeq"/>
        </authorList>
    </citation>
    <scope>IDENTIFICATION</scope>
    <source>
        <strain evidence="10">Ishihara</strain>
        <tissue evidence="10">Whole body</tissue>
    </source>
</reference>
<feature type="transmembrane region" description="Helical" evidence="8">
    <location>
        <begin position="208"/>
        <end position="227"/>
    </location>
</feature>
<feature type="transmembrane region" description="Helical" evidence="8">
    <location>
        <begin position="186"/>
        <end position="203"/>
    </location>
</feature>
<dbReference type="RefSeq" id="XP_022816991.1">
    <property type="nucleotide sequence ID" value="XM_022961223.1"/>
</dbReference>
<dbReference type="PANTHER" id="PTHR12174">
    <property type="entry name" value="SIGNAL PEPTIDE PEPTIDASE"/>
    <property type="match status" value="1"/>
</dbReference>
<comment type="similarity">
    <text evidence="2">Belongs to the peptidase A22B family.</text>
</comment>
<gene>
    <name evidence="10" type="primary">LOC111349894</name>
</gene>
<evidence type="ECO:0000256" key="7">
    <source>
        <dbReference type="ARBA" id="ARBA00023136"/>
    </source>
</evidence>
<evidence type="ECO:0000256" key="3">
    <source>
        <dbReference type="ARBA" id="ARBA00022692"/>
    </source>
</evidence>
<dbReference type="PANTHER" id="PTHR12174:SF23">
    <property type="entry name" value="MINOR HISTOCOMPATIBILITY ANTIGEN H13"/>
    <property type="match status" value="1"/>
</dbReference>
<dbReference type="GO" id="GO:0033619">
    <property type="term" value="P:membrane protein proteolysis"/>
    <property type="evidence" value="ECO:0007669"/>
    <property type="project" value="TreeGrafter"/>
</dbReference>
<feature type="transmembrane region" description="Helical" evidence="8">
    <location>
        <begin position="35"/>
        <end position="57"/>
    </location>
</feature>
<evidence type="ECO:0000256" key="8">
    <source>
        <dbReference type="SAM" id="Phobius"/>
    </source>
</evidence>
<evidence type="ECO:0000256" key="5">
    <source>
        <dbReference type="ARBA" id="ARBA00022824"/>
    </source>
</evidence>
<keyword evidence="4" id="KW-0378">Hydrolase</keyword>
<feature type="transmembrane region" description="Helical" evidence="8">
    <location>
        <begin position="157"/>
        <end position="180"/>
    </location>
</feature>
<dbReference type="AlphaFoldDB" id="A0A9J7DRW5"/>
<keyword evidence="9" id="KW-1185">Reference proteome</keyword>
<proteinExistence type="inferred from homology"/>
<comment type="subcellular location">
    <subcellularLocation>
        <location evidence="1">Endoplasmic reticulum membrane</location>
        <topology evidence="1">Multi-pass membrane protein</topology>
    </subcellularLocation>
</comment>
<keyword evidence="5" id="KW-0256">Endoplasmic reticulum</keyword>
<dbReference type="InterPro" id="IPR006639">
    <property type="entry name" value="Preselin/SPP"/>
</dbReference>
<dbReference type="InterPro" id="IPR007369">
    <property type="entry name" value="Peptidase_A22B_SPP"/>
</dbReference>
<organism evidence="9 10">
    <name type="scientific">Spodoptera litura</name>
    <name type="common">Asian cotton leafworm</name>
    <dbReference type="NCBI Taxonomy" id="69820"/>
    <lineage>
        <taxon>Eukaryota</taxon>
        <taxon>Metazoa</taxon>
        <taxon>Ecdysozoa</taxon>
        <taxon>Arthropoda</taxon>
        <taxon>Hexapoda</taxon>
        <taxon>Insecta</taxon>
        <taxon>Pterygota</taxon>
        <taxon>Neoptera</taxon>
        <taxon>Endopterygota</taxon>
        <taxon>Lepidoptera</taxon>
        <taxon>Glossata</taxon>
        <taxon>Ditrysia</taxon>
        <taxon>Noctuoidea</taxon>
        <taxon>Noctuidae</taxon>
        <taxon>Amphipyrinae</taxon>
        <taxon>Spodoptera</taxon>
    </lineage>
</organism>
<keyword evidence="7 8" id="KW-0472">Membrane</keyword>
<protein>
    <submittedName>
        <fullName evidence="10">Minor histocompatibility antigen H13-like</fullName>
    </submittedName>
</protein>
<accession>A0A9J7DRW5</accession>